<dbReference type="GeneID" id="111018912"/>
<dbReference type="InterPro" id="IPR050982">
    <property type="entry name" value="Auxin_biosynth/cation_transpt"/>
</dbReference>
<name>A0A6J1DCR8_MOMCH</name>
<dbReference type="InterPro" id="IPR036188">
    <property type="entry name" value="FAD/NAD-bd_sf"/>
</dbReference>
<evidence type="ECO:0000256" key="10">
    <source>
        <dbReference type="RuleBase" id="RU361177"/>
    </source>
</evidence>
<evidence type="ECO:0000256" key="5">
    <source>
        <dbReference type="ARBA" id="ARBA00022827"/>
    </source>
</evidence>
<keyword evidence="10 12" id="KW-0503">Monooxygenase</keyword>
<dbReference type="KEGG" id="mcha:111018912"/>
<dbReference type="PRINTS" id="PR00368">
    <property type="entry name" value="FADPNR"/>
</dbReference>
<evidence type="ECO:0000313" key="12">
    <source>
        <dbReference type="RefSeq" id="XP_022150866.1"/>
    </source>
</evidence>
<dbReference type="RefSeq" id="XP_022150866.1">
    <property type="nucleotide sequence ID" value="XM_022295174.1"/>
</dbReference>
<evidence type="ECO:0000256" key="6">
    <source>
        <dbReference type="ARBA" id="ARBA00022857"/>
    </source>
</evidence>
<dbReference type="GO" id="GO:0050660">
    <property type="term" value="F:flavin adenine dinucleotide binding"/>
    <property type="evidence" value="ECO:0007669"/>
    <property type="project" value="InterPro"/>
</dbReference>
<dbReference type="InterPro" id="IPR000960">
    <property type="entry name" value="Flavin_mOase"/>
</dbReference>
<keyword evidence="11" id="KW-1185">Reference proteome</keyword>
<evidence type="ECO:0000256" key="7">
    <source>
        <dbReference type="ARBA" id="ARBA00023002"/>
    </source>
</evidence>
<comment type="catalytic activity">
    <reaction evidence="9">
        <text>indole-3-pyruvate + NADPH + O2 + H(+) = (indol-3-yl)acetate + CO2 + NADP(+) + H2O</text>
        <dbReference type="Rhea" id="RHEA:34331"/>
        <dbReference type="ChEBI" id="CHEBI:15377"/>
        <dbReference type="ChEBI" id="CHEBI:15378"/>
        <dbReference type="ChEBI" id="CHEBI:15379"/>
        <dbReference type="ChEBI" id="CHEBI:16526"/>
        <dbReference type="ChEBI" id="CHEBI:17640"/>
        <dbReference type="ChEBI" id="CHEBI:30854"/>
        <dbReference type="ChEBI" id="CHEBI:57783"/>
        <dbReference type="ChEBI" id="CHEBI:58349"/>
        <dbReference type="EC" id="1.14.13.168"/>
    </reaction>
</comment>
<dbReference type="PANTHER" id="PTHR43539:SF9">
    <property type="entry name" value="INDOLE-3-PYRUVATE MONOOXYGENASE YUCCA11-RELATED"/>
    <property type="match status" value="1"/>
</dbReference>
<reference evidence="12" key="1">
    <citation type="submission" date="2025-08" db="UniProtKB">
        <authorList>
            <consortium name="RefSeq"/>
        </authorList>
    </citation>
    <scope>IDENTIFICATION</scope>
    <source>
        <strain evidence="12">OHB3-1</strain>
    </source>
</reference>
<evidence type="ECO:0000256" key="3">
    <source>
        <dbReference type="ARBA" id="ARBA00009183"/>
    </source>
</evidence>
<keyword evidence="6" id="KW-0521">NADP</keyword>
<gene>
    <name evidence="12" type="primary">LOC111018912</name>
</gene>
<organism evidence="11 12">
    <name type="scientific">Momordica charantia</name>
    <name type="common">Bitter gourd</name>
    <name type="synonym">Balsam pear</name>
    <dbReference type="NCBI Taxonomy" id="3673"/>
    <lineage>
        <taxon>Eukaryota</taxon>
        <taxon>Viridiplantae</taxon>
        <taxon>Streptophyta</taxon>
        <taxon>Embryophyta</taxon>
        <taxon>Tracheophyta</taxon>
        <taxon>Spermatophyta</taxon>
        <taxon>Magnoliopsida</taxon>
        <taxon>eudicotyledons</taxon>
        <taxon>Gunneridae</taxon>
        <taxon>Pentapetalae</taxon>
        <taxon>rosids</taxon>
        <taxon>fabids</taxon>
        <taxon>Cucurbitales</taxon>
        <taxon>Cucurbitaceae</taxon>
        <taxon>Momordiceae</taxon>
        <taxon>Momordica</taxon>
    </lineage>
</organism>
<evidence type="ECO:0000256" key="2">
    <source>
        <dbReference type="ARBA" id="ARBA00004814"/>
    </source>
</evidence>
<proteinExistence type="inferred from homology"/>
<keyword evidence="8" id="KW-0073">Auxin biosynthesis</keyword>
<dbReference type="PANTHER" id="PTHR43539">
    <property type="entry name" value="FLAVIN-BINDING MONOOXYGENASE-LIKE PROTEIN (AFU_ORTHOLOGUE AFUA_4G09220)"/>
    <property type="match status" value="1"/>
</dbReference>
<evidence type="ECO:0000256" key="4">
    <source>
        <dbReference type="ARBA" id="ARBA00022630"/>
    </source>
</evidence>
<dbReference type="GO" id="GO:0004499">
    <property type="term" value="F:N,N-dimethylaniline monooxygenase activity"/>
    <property type="evidence" value="ECO:0007669"/>
    <property type="project" value="InterPro"/>
</dbReference>
<dbReference type="GO" id="GO:0103075">
    <property type="term" value="F:indole-3-pyruvate monooxygenase activity"/>
    <property type="evidence" value="ECO:0007669"/>
    <property type="project" value="UniProtKB-EC"/>
</dbReference>
<accession>A0A6J1DCR8</accession>
<protein>
    <recommendedName>
        <fullName evidence="10">Flavin-containing monooxygenase</fullName>
        <ecNumber evidence="10">1.-.-.-</ecNumber>
    </recommendedName>
</protein>
<evidence type="ECO:0000313" key="11">
    <source>
        <dbReference type="Proteomes" id="UP000504603"/>
    </source>
</evidence>
<dbReference type="AlphaFoldDB" id="A0A6J1DCR8"/>
<dbReference type="InterPro" id="IPR020946">
    <property type="entry name" value="Flavin_mOase-like"/>
</dbReference>
<dbReference type="Pfam" id="PF00743">
    <property type="entry name" value="FMO-like"/>
    <property type="match status" value="1"/>
</dbReference>
<keyword evidence="7 10" id="KW-0560">Oxidoreductase</keyword>
<dbReference type="GO" id="GO:0050661">
    <property type="term" value="F:NADP binding"/>
    <property type="evidence" value="ECO:0007669"/>
    <property type="project" value="InterPro"/>
</dbReference>
<dbReference type="PIRSF" id="PIRSF000332">
    <property type="entry name" value="FMO"/>
    <property type="match status" value="1"/>
</dbReference>
<keyword evidence="4 10" id="KW-0285">Flavoprotein</keyword>
<evidence type="ECO:0000256" key="8">
    <source>
        <dbReference type="ARBA" id="ARBA00023070"/>
    </source>
</evidence>
<evidence type="ECO:0000256" key="1">
    <source>
        <dbReference type="ARBA" id="ARBA00001974"/>
    </source>
</evidence>
<dbReference type="GO" id="GO:0009851">
    <property type="term" value="P:auxin biosynthetic process"/>
    <property type="evidence" value="ECO:0007669"/>
    <property type="project" value="UniProtKB-KW"/>
</dbReference>
<dbReference type="EC" id="1.-.-.-" evidence="10"/>
<comment type="similarity">
    <text evidence="3 10">Belongs to the FMO family.</text>
</comment>
<sequence>MEEVTVVIVGAGPSGLATAACLNHLSIPNVVLEKEDCHASLWKKRAYDRVSLHLAKEFCSLPLMPHSRSTPTYMPRATFVRYLDKYVEKMGIKPRYMRSVEEAKWEEGEKRWRVEAWNGATGEREEYSAEFLVVASGENGLGNVPEVAGMESFGGEIIHSSKYKSGREFEGKEVLVVGCGNSGMEIAFDLSNYGAHTSIVVRSPLHVLSREMVYMGMSLLKYLPVYAVDALLTMLSKLKFGDMSAHGICRPKMGPFQLKSAIGKTPVIDVGTLSKIRTGEIKVLPQISNINGGTIEFENGVIKRFDAIVFATGYKSSAKKWLQDHQFVLNDSGMPKNRIPNRWKGEKRVYCVGLSRQGLAGVSADAKAVAEDISNILDKISDN</sequence>
<dbReference type="Gene3D" id="3.50.50.60">
    <property type="entry name" value="FAD/NAD(P)-binding domain"/>
    <property type="match status" value="1"/>
</dbReference>
<comment type="cofactor">
    <cofactor evidence="1 10">
        <name>FAD</name>
        <dbReference type="ChEBI" id="CHEBI:57692"/>
    </cofactor>
</comment>
<dbReference type="OrthoDB" id="66881at2759"/>
<dbReference type="SUPFAM" id="SSF51905">
    <property type="entry name" value="FAD/NAD(P)-binding domain"/>
    <property type="match status" value="2"/>
</dbReference>
<dbReference type="PRINTS" id="PR00469">
    <property type="entry name" value="PNDRDTASEII"/>
</dbReference>
<evidence type="ECO:0000256" key="9">
    <source>
        <dbReference type="ARBA" id="ARBA00047707"/>
    </source>
</evidence>
<keyword evidence="5 10" id="KW-0274">FAD</keyword>
<dbReference type="Proteomes" id="UP000504603">
    <property type="component" value="Unplaced"/>
</dbReference>
<comment type="pathway">
    <text evidence="2">Plant hormone metabolism; auxin biosynthesis.</text>
</comment>